<feature type="region of interest" description="Disordered" evidence="7">
    <location>
        <begin position="539"/>
        <end position="558"/>
    </location>
</feature>
<dbReference type="PANTHER" id="PTHR31158">
    <property type="entry name" value="DUAL OXIDASE 2"/>
    <property type="match status" value="1"/>
</dbReference>
<keyword evidence="10" id="KW-1185">Reference proteome</keyword>
<feature type="transmembrane region" description="Helical" evidence="8">
    <location>
        <begin position="212"/>
        <end position="234"/>
    </location>
</feature>
<dbReference type="EMBL" id="JACVVK020000100">
    <property type="protein sequence ID" value="KAK7492752.1"/>
    <property type="molecule type" value="Genomic_DNA"/>
</dbReference>
<accession>A0ABD0KZY5</accession>
<evidence type="ECO:0000256" key="8">
    <source>
        <dbReference type="SAM" id="Phobius"/>
    </source>
</evidence>
<evidence type="ECO:0000313" key="9">
    <source>
        <dbReference type="EMBL" id="KAK7492752.1"/>
    </source>
</evidence>
<dbReference type="GO" id="GO:0016020">
    <property type="term" value="C:membrane"/>
    <property type="evidence" value="ECO:0007669"/>
    <property type="project" value="UniProtKB-SubCell"/>
</dbReference>
<comment type="caution">
    <text evidence="9">The sequence shown here is derived from an EMBL/GenBank/DDBJ whole genome shotgun (WGS) entry which is preliminary data.</text>
</comment>
<dbReference type="InterPro" id="IPR018469">
    <property type="entry name" value="Dual_oxidase_maturation_fac"/>
</dbReference>
<evidence type="ECO:0000256" key="6">
    <source>
        <dbReference type="ARBA" id="ARBA00023180"/>
    </source>
</evidence>
<protein>
    <recommendedName>
        <fullName evidence="11">Dual oxidase maturation factor 1</fullName>
    </recommendedName>
</protein>
<comment type="similarity">
    <text evidence="2">Belongs to the DUOXA family.</text>
</comment>
<evidence type="ECO:0000313" key="10">
    <source>
        <dbReference type="Proteomes" id="UP001519460"/>
    </source>
</evidence>
<name>A0ABD0KZY5_9CAEN</name>
<dbReference type="AlphaFoldDB" id="A0ABD0KZY5"/>
<keyword evidence="5 8" id="KW-0472">Membrane</keyword>
<keyword evidence="6" id="KW-0325">Glycoprotein</keyword>
<keyword evidence="4 8" id="KW-1133">Transmembrane helix</keyword>
<evidence type="ECO:0008006" key="11">
    <source>
        <dbReference type="Google" id="ProtNLM"/>
    </source>
</evidence>
<feature type="compositionally biased region" description="Polar residues" evidence="7">
    <location>
        <begin position="539"/>
        <end position="551"/>
    </location>
</feature>
<evidence type="ECO:0000256" key="5">
    <source>
        <dbReference type="ARBA" id="ARBA00023136"/>
    </source>
</evidence>
<evidence type="ECO:0000256" key="7">
    <source>
        <dbReference type="SAM" id="MobiDB-lite"/>
    </source>
</evidence>
<comment type="subcellular location">
    <subcellularLocation>
        <location evidence="1">Membrane</location>
        <topology evidence="1">Multi-pass membrane protein</topology>
    </subcellularLocation>
</comment>
<evidence type="ECO:0000256" key="3">
    <source>
        <dbReference type="ARBA" id="ARBA00022692"/>
    </source>
</evidence>
<evidence type="ECO:0000256" key="2">
    <source>
        <dbReference type="ARBA" id="ARBA00009816"/>
    </source>
</evidence>
<reference evidence="9 10" key="1">
    <citation type="journal article" date="2023" name="Sci. Data">
        <title>Genome assembly of the Korean intertidal mud-creeper Batillaria attramentaria.</title>
        <authorList>
            <person name="Patra A.K."/>
            <person name="Ho P.T."/>
            <person name="Jun S."/>
            <person name="Lee S.J."/>
            <person name="Kim Y."/>
            <person name="Won Y.J."/>
        </authorList>
    </citation>
    <scope>NUCLEOTIDE SEQUENCE [LARGE SCALE GENOMIC DNA]</scope>
    <source>
        <strain evidence="9">Wonlab-2016</strain>
    </source>
</reference>
<proteinExistence type="inferred from homology"/>
<dbReference type="Proteomes" id="UP001519460">
    <property type="component" value="Unassembled WGS sequence"/>
</dbReference>
<feature type="transmembrane region" description="Helical" evidence="8">
    <location>
        <begin position="62"/>
        <end position="79"/>
    </location>
</feature>
<dbReference type="PANTHER" id="PTHR31158:SF1">
    <property type="entry name" value="DOXA1 FACTOR-RELATED"/>
    <property type="match status" value="1"/>
</dbReference>
<keyword evidence="3 8" id="KW-0812">Transmembrane</keyword>
<dbReference type="Pfam" id="PF10204">
    <property type="entry name" value="DuoxA"/>
    <property type="match status" value="1"/>
</dbReference>
<evidence type="ECO:0000256" key="4">
    <source>
        <dbReference type="ARBA" id="ARBA00022989"/>
    </source>
</evidence>
<gene>
    <name evidence="9" type="ORF">BaRGS_00016057</name>
</gene>
<organism evidence="9 10">
    <name type="scientific">Batillaria attramentaria</name>
    <dbReference type="NCBI Taxonomy" id="370345"/>
    <lineage>
        <taxon>Eukaryota</taxon>
        <taxon>Metazoa</taxon>
        <taxon>Spiralia</taxon>
        <taxon>Lophotrochozoa</taxon>
        <taxon>Mollusca</taxon>
        <taxon>Gastropoda</taxon>
        <taxon>Caenogastropoda</taxon>
        <taxon>Sorbeoconcha</taxon>
        <taxon>Cerithioidea</taxon>
        <taxon>Batillariidae</taxon>
        <taxon>Batillaria</taxon>
    </lineage>
</organism>
<feature type="transmembrane region" description="Helical" evidence="8">
    <location>
        <begin position="255"/>
        <end position="277"/>
    </location>
</feature>
<feature type="transmembrane region" description="Helical" evidence="8">
    <location>
        <begin position="31"/>
        <end position="50"/>
    </location>
</feature>
<evidence type="ECO:0000256" key="1">
    <source>
        <dbReference type="ARBA" id="ARBA00004141"/>
    </source>
</evidence>
<feature type="transmembrane region" description="Helical" evidence="8">
    <location>
        <begin position="184"/>
        <end position="206"/>
    </location>
</feature>
<sequence length="558" mass="62306">MSWFGAFRNYYGFTWYSDYRTSVTIDIPTAAVLYFCVLVCVATLFSTLGIRGRERWSTTLRALYAVGLTTVILVCLVGHNWQEGTTQIRNAQYLYRTDYFFQGTVGLRVALHGVNVTLDGYYRGPNGQGHVYYAEDLKWADYGKEQEMISHYLDRGLPHPILTVMDFLSVDAGGLRWGRNFHSAGYFSGALMWTSLSFWIIANVLLLSVVSYGAFMFALTGVAMVLSCIVYHVCQPPQLLRIHFGDAVLTTHYGWCFWLTLAAGIMTTILGTLLFVFDHMFHEKLSEFFNLENLDEDDLPELTPASSMIKDKDNSLNSAPMLFNRGGSTFQQGQRRSSVQWPVQRRGSIFLEPERRPSDTATGVRRGSGMFPSHGFGVGGLGVHNKAFEKERSKSNPLFGTTATDIKEENEDAERSADVRIEMGGDEMSKYGNKKPSLATMREHRENHMNEQQQKQTAYFTESINTDDTTTPSAIVVHCPSDEDVMDSDDAGKTTSDKTVVFSVGFGMTGDPDLREATFGKKGCPHDCSDDSAIASACNSPFDSEKTSTCGDTDEYKM</sequence>